<feature type="region of interest" description="Disordered" evidence="5">
    <location>
        <begin position="1334"/>
        <end position="1366"/>
    </location>
</feature>
<dbReference type="Gene3D" id="2.60.40.1140">
    <property type="entry name" value="Collagen-binding surface protein Cna, B-type domain"/>
    <property type="match status" value="4"/>
</dbReference>
<evidence type="ECO:0000313" key="8">
    <source>
        <dbReference type="EMBL" id="KAA1424646.1"/>
    </source>
</evidence>
<evidence type="ECO:0000256" key="6">
    <source>
        <dbReference type="SAM" id="Phobius"/>
    </source>
</evidence>
<keyword evidence="3" id="KW-0732">Signal</keyword>
<evidence type="ECO:0000256" key="5">
    <source>
        <dbReference type="SAM" id="MobiDB-lite"/>
    </source>
</evidence>
<evidence type="ECO:0000256" key="3">
    <source>
        <dbReference type="ARBA" id="ARBA00022729"/>
    </source>
</evidence>
<dbReference type="InterPro" id="IPR019931">
    <property type="entry name" value="LPXTG_anchor"/>
</dbReference>
<evidence type="ECO:0000256" key="2">
    <source>
        <dbReference type="ARBA" id="ARBA00022525"/>
    </source>
</evidence>
<feature type="compositionally biased region" description="Basic residues" evidence="5">
    <location>
        <begin position="13"/>
        <end position="22"/>
    </location>
</feature>
<name>A0A5Q6S2T2_9ACTN</name>
<dbReference type="RefSeq" id="WP_149767641.1">
    <property type="nucleotide sequence ID" value="NZ_VDFQ02000001.1"/>
</dbReference>
<organism evidence="8 9">
    <name type="scientific">Mumia zhuanghuii</name>
    <dbReference type="NCBI Taxonomy" id="2585211"/>
    <lineage>
        <taxon>Bacteria</taxon>
        <taxon>Bacillati</taxon>
        <taxon>Actinomycetota</taxon>
        <taxon>Actinomycetes</taxon>
        <taxon>Propionibacteriales</taxon>
        <taxon>Nocardioidaceae</taxon>
        <taxon>Mumia</taxon>
    </lineage>
</organism>
<protein>
    <submittedName>
        <fullName evidence="8">Isopeptide-forming domain-containing fimbrial protein</fullName>
    </submittedName>
</protein>
<reference evidence="8 9" key="1">
    <citation type="submission" date="2019-09" db="EMBL/GenBank/DDBJ databases">
        <title>Mumia zhuanghuii sp. nov. isolated from the intestinal contents of plateau pika (Ochotona curzoniae) in the Qinghai-Tibet plateau of China.</title>
        <authorList>
            <person name="Tian Z."/>
        </authorList>
    </citation>
    <scope>NUCLEOTIDE SEQUENCE [LARGE SCALE GENOMIC DNA]</scope>
    <source>
        <strain evidence="9">350</strain>
    </source>
</reference>
<evidence type="ECO:0000313" key="9">
    <source>
        <dbReference type="Proteomes" id="UP000307768"/>
    </source>
</evidence>
<dbReference type="InterPro" id="IPR046022">
    <property type="entry name" value="DUF5979"/>
</dbReference>
<keyword evidence="6" id="KW-0472">Membrane</keyword>
<feature type="domain" description="Gram-positive cocci surface proteins LPxTG" evidence="7">
    <location>
        <begin position="2773"/>
        <end position="2805"/>
    </location>
</feature>
<sequence length="2805" mass="291623">MSPAPRTAAPRAPRARAKRPRQRRTPWLFAALAVLLLAGLLQPGPAAADGDGFLTISKSASQPGPFQPGDTFSYTITVGCSNTVGSGCDAAQVTDTLPPPLVLDPASSDPVVVVGPAPSEVTLDGDNGFTVDFTGDTGSGLTGLPTGQTVQIIVSVMVPEDATFDDAGTLTNTATVTADNAETKSGTADVTLEVPLVLDSTVTKNLSPDTPVPAVPGQAVQFEIGGGNTSNAAVDELVIQDPADGAADPFEYLELTGIASITPPEGADTVQVDWLDADGVWHTGSATTPIPDDPNDLLAGVDLADVHGLRFTFSADGGTVPITPEDGQAAIVLDTQTRDNVIDIPPGTTETVSNTASSQVNLDDDSSTPVTDDDTVVLERNPPTVAIDKSYALDHLTPGQSTTATVRATNGSTPVTEMVIADPAAGTPDFVEQGITFTGFTDGVEWPVAATGVSIQYTYEDGFTEDPKTSTDVDTIPGPTDGHRVSGYTITFTGPIDANAYANLPFTVTADPLPGDESVTTTNTASSQVTASNGEESDVATDDADMTRDPLRVTTDVTKNIGNGELPGVPGAGTTVNISGLVCGECADKEPSTTGSEYLQITDPPSPSGTPSDFWNHFDVTSFGPTDVPANADMTVEYWDGTEWVPLAGPVEGPATWSYTPTADEQDAIQGVRYTFTPKEGELLPPGFNVITYMNVELREELRDGTGPATPDPEGDPITVGNEAGSEVHNPNAVDPTDNATADDDVVINPVPPGPGPDTIDKGWLVDGTPEQTGATVPSLTDDLRTARISWGTNLFPADQYVITDPATDPTDVATSLFDAWDLYRIEPITAATDPMMTFDAIASVELYVDGTGWLDITDDACASGCDGQFGGYTLTEEQRATTLGVRITYEESPTRADRITGPADPQPGTGVARTAGNDRPLDLTFQLRQQLRSDPTQAVLGDTHDYTYNTGQAGLVRNTVDGTMISGDDERTTTDFADILIVDEPVNVDISKTFDQDVLGIPPVGTPQAEYPLISASITASNDSIAKLRELRVDDPSASPELQPEPFRTLNLYAIGEITTPAGATGTEVVLYRNWSTTPTSYTVAAAQAFTPAELADVTGVAVVHTGLIESQATTDVELVFQLRATNRVTEAPPTPTSTAIPNVATATGSNPHDTVTDQATDGFTLAEPTYGVLPGKTIAPAERYENETNAYVVTLSGQPTGTVRTEEMTLTDTSETFWNAFDFGAFTPVVLQFPIRQLKVDALVGVTYELDGSGAPVALCNGVTDLTACWVEGEWAASAVGGAITPTLPDGVAAADVRGVRVSARNATGTQWERPNNPRLLIRFAATQRDTLRIGPDGGADTPVPSTRPGMEKAPGETVQGQTTDTVDVHAEGTWLDPAGTVWTADSDATATTLLRHLPNEISVVKAPGNGSDTDPPSYVPGQSIPYVMTFTNTGQWPITGLELSDQIATDAQGSLLVEPRDASGEPVPNYSFTLVGADGTPKSTAGFSASLNEQTGLLSITVPDGFVLEPGDVLTVRAPLQFRPGLPPGTSVGNSVTATSDRPFDTCQYTTNQTVSDTSEVVDDCTATTHTTPRAASPLVVQKSVKGVGAGVAGATEGDPNYDDLGRLVTGTGAPQTCESPNGQNGYYRSPCVPITRPGGIERWQYSAQNAGNVPAHVIAGIDSFPRYGDVGVITGTPRGSEWETTIVGNPTSNLGDVDQLAKSVTWYYLEGTPSSECNAADIRNETTPGGLPTTDPCYDEVNNREWIEVADDTTEADFAGAEAVKFVIEYAEDGTGLAPGSSIHLTLDTRTAWAVDNGVSTEFPIAWNSVASGTQGVTGNQTIVSPIVEPTRVGVATAIGKLALQKQVEGADLPGVTYPSAYTFRVQCTSGPETVPLVDSEGNDASLVTLQADGTLVTYNSGQTINLPLYADCTLTEEPIAQGATVTYDPAGADGTSGPVTALNDQTDRDDVVDPAFPETVELAQITATNTYAVAGFSVSKAVENGGAVDQDGNPIVYDATYDFTASCLFNGDEVVPEADQTFSLADGEEKVFDELPAGADCTVEETGTGGSASTSMVVTEGGVAGDPTPGTSAEFTLAPDGDGIHVNGVAVTNTYTVGAMSLTKEVTGNGAEDWGDGPFEVRLVCTLDNADPTTVYDATHTLTPPDDLTWEVTNLPTGADCTVTETQNAGATDVAITNGTFTVGDDVEDPTLVTVTNTFTVGSVSLTKELYGAPNDLENVRETGHFEFTISCTRVVDGETVPVAIPDGDTRTIDYANGDPETVTWDGIPTGSTCQVQETVATPAPIFSTVVPRTFVVGDDTSGPVVLRGINIYAPGWLVLNKAVEGDAAQFAPDDFEVTVVCTRAGGTVTLPNGGVVTLAGDGSPAILAPIPEDAECHVESEAASGATEVDLGGPVTIPVFSPGPPVVLPRAEITVTNTYDATGFTVSKAVEGATDADDEPITYTTEFTFTASCTFLGEEVLPEADRTFTLTQGESKEFTGLPVGADCIVEETSADGASATSVTVTQDDAVLAPEDQTDTVSGTFTLVGGGSDVSLVGYTNTMPIGAITVTKEVTGDGAERWGGGEFEVRLTCSYDEADPTTVFDGTHTLSGDDPVWTVDALPVGADCGVTETATGGATSTTIEPSGTVTITDDTEAPVAVTVTNTFDLGAISVEKRITGPGAEDRGGESFTVSLACTRDVDGEDVDIEIPGGAERTLKRPDALVATYDELPVGAECVVSETDAGGAERTTVDPGTVTVGSTEDPVEVVVTNRFDAAPSPDDEGGTSLPGTGSPVSSWLALLALALLATGLMLVRRRRTE</sequence>
<feature type="region of interest" description="Disordered" evidence="5">
    <location>
        <begin position="1"/>
        <end position="22"/>
    </location>
</feature>
<feature type="transmembrane region" description="Helical" evidence="6">
    <location>
        <begin position="2780"/>
        <end position="2799"/>
    </location>
</feature>
<feature type="region of interest" description="Disordered" evidence="5">
    <location>
        <begin position="348"/>
        <end position="372"/>
    </location>
</feature>
<dbReference type="Pfam" id="PF19407">
    <property type="entry name" value="DUF5979"/>
    <property type="match status" value="8"/>
</dbReference>
<dbReference type="OrthoDB" id="3751233at2"/>
<feature type="compositionally biased region" description="Polar residues" evidence="5">
    <location>
        <begin position="348"/>
        <end position="361"/>
    </location>
</feature>
<feature type="compositionally biased region" description="Low complexity" evidence="5">
    <location>
        <begin position="1"/>
        <end position="12"/>
    </location>
</feature>
<accession>A0A5Q6S2T2</accession>
<feature type="region of interest" description="Disordered" evidence="5">
    <location>
        <begin position="703"/>
        <end position="743"/>
    </location>
</feature>
<dbReference type="Proteomes" id="UP000307768">
    <property type="component" value="Unassembled WGS sequence"/>
</dbReference>
<keyword evidence="1" id="KW-0134">Cell wall</keyword>
<evidence type="ECO:0000256" key="1">
    <source>
        <dbReference type="ARBA" id="ARBA00022512"/>
    </source>
</evidence>
<feature type="region of interest" description="Disordered" evidence="5">
    <location>
        <begin position="513"/>
        <end position="543"/>
    </location>
</feature>
<dbReference type="PROSITE" id="PS50847">
    <property type="entry name" value="GRAM_POS_ANCHORING"/>
    <property type="match status" value="1"/>
</dbReference>
<gene>
    <name evidence="8" type="ORF">FE697_001595</name>
</gene>
<evidence type="ECO:0000256" key="4">
    <source>
        <dbReference type="ARBA" id="ARBA00023088"/>
    </source>
</evidence>
<feature type="compositionally biased region" description="Polar residues" evidence="5">
    <location>
        <begin position="518"/>
        <end position="534"/>
    </location>
</feature>
<feature type="region of interest" description="Disordered" evidence="5">
    <location>
        <begin position="893"/>
        <end position="918"/>
    </location>
</feature>
<dbReference type="EMBL" id="VDFQ02000001">
    <property type="protein sequence ID" value="KAA1424646.1"/>
    <property type="molecule type" value="Genomic_DNA"/>
</dbReference>
<keyword evidence="4" id="KW-0572">Peptidoglycan-anchor</keyword>
<feature type="compositionally biased region" description="Acidic residues" evidence="5">
    <location>
        <begin position="362"/>
        <end position="372"/>
    </location>
</feature>
<proteinExistence type="predicted"/>
<evidence type="ECO:0000259" key="7">
    <source>
        <dbReference type="PROSITE" id="PS50847"/>
    </source>
</evidence>
<keyword evidence="6" id="KW-1133">Transmembrane helix</keyword>
<keyword evidence="2" id="KW-0964">Secreted</keyword>
<keyword evidence="6" id="KW-0812">Transmembrane</keyword>
<comment type="caution">
    <text evidence="8">The sequence shown here is derived from an EMBL/GenBank/DDBJ whole genome shotgun (WGS) entry which is preliminary data.</text>
</comment>